<protein>
    <recommendedName>
        <fullName evidence="3">TNFR-Cys domain-containing protein</fullName>
    </recommendedName>
</protein>
<comment type="caution">
    <text evidence="1">Lacks conserved residue(s) required for the propagation of feature annotation.</text>
</comment>
<sequence length="1299" mass="139908">YTGDVTTMYALFYNTGSFDEDIGGWVTSKVTRMESMFDNAAAFDQDISGWDTSKCTNMNNMFNAATAFSQDISPWCVDLISSVPGNFGNAGTDPSWGEACTSCTTGADGNECENGDGYEGPNCETKMPCPSDFCSNGGVVDTSGFVADKTCCDCPTAGGFIGSTCSMCTAATVADAGIPECVAINDDNIETARDLWFFDEAAATAQYTGDVTNMYKLFFSKRSFDEDIGGWDTSKVTTMDQMFRYAAAFDQAIGSWDVSEVTTMFYMFSVAAAFDQDIGDWDTSSVTTMIGTEGPNCETKTSCPSDFLCSNGGIVDTSGFPSDKTCCDCSATGGFIGSTCSMCTAATVADAGIPECVAINDDNIEIARDLWFFDEAAATAQYTGDVTNMYALFSGATGKTSFDEDISGWDTSAVTNMNQMFYMAAFNQNIGGWATSKVTNMGWMFRSTTAFDQDIGGWVTSSVTSMDQMFRNAAAFDQDISGWDTSKSTNMGYMFYGAAAFSQDISPWCVASITSRPSGFGFPGTDPSWGEACTSCTTGADGNECQNGGVAFVGTEGPNCETKTSCPSDFSCSNGGLVDTSGFPSDKTCCDCSTTGGFIGSTCSVCTAATVADAGIPKCVPINDDNIETARDLWFFDEAAATAQYTGDITNMKSMFYLKTSFNEDIGGWDTSKCTNMQFMFSGANAFDQDIGSWETSKCTNMLGLFNAASAFNQNIGGWDTSKCTTMNSMFYGAAAFDQDISGWDTSKCTNMINMFHNPVAFSQDLSPWYSTGSSDACFKCPTNTFQPSPGQSSCSSCEVCGVGSFISSECTTTSNSVCAPCQAGKFGDGTSTSCDVCEEGTFSTAGSGFCSTVSAGMAVTTTGGLRTGEVDCNEGVYSTGSSDTCSACPSNTFQPNTGQSSCSSCKVCGIGFYIAYAFVAIVGVVTAIILACVRRRIKKKQRKRKERLAAGDELGGTTRQPPTLKKHWIERARTKVKILTSFYQIVSQFESVLNVRFPPVFEEFGRLVSKFANLDALNLAKVGCLVQTNFYHKLVLSTMGPLCVSVVIGLGALVMKKRAKDHEHKQAAIDGAVSLFLGLTYLVFSSVSTTVFDTFNCKSFGDDEREYMMSDQSVDCGTAKHAVYQVYAGVMMVVYPVGIPTLYGVLLWRAREQLREEGREEVERLHKTAFLWQDYEPELWWFEVFDCVRRLSLTGLLVFVFKGQASQIVVAMVLASLSVVAFVHWRPFVKDANDNLAIVSQVAIFFTLLAALLKRVEVDKTDDYDEDMFGVVLIFVNSLGVVMVVTSVLVKPFTKLFN</sequence>
<dbReference type="PANTHER" id="PTHR11319">
    <property type="entry name" value="G PROTEIN-COUPLED RECEPTOR-RELATED"/>
    <property type="match status" value="1"/>
</dbReference>
<keyword evidence="2" id="KW-0472">Membrane</keyword>
<organism evidence="4 5">
    <name type="scientific">Tetraparma gracilis</name>
    <dbReference type="NCBI Taxonomy" id="2962635"/>
    <lineage>
        <taxon>Eukaryota</taxon>
        <taxon>Sar</taxon>
        <taxon>Stramenopiles</taxon>
        <taxon>Ochrophyta</taxon>
        <taxon>Bolidophyceae</taxon>
        <taxon>Parmales</taxon>
        <taxon>Triparmaceae</taxon>
        <taxon>Tetraparma</taxon>
    </lineage>
</organism>
<evidence type="ECO:0000259" key="3">
    <source>
        <dbReference type="PROSITE" id="PS50050"/>
    </source>
</evidence>
<dbReference type="Gene3D" id="2.10.50.10">
    <property type="entry name" value="Tumor Necrosis Factor Receptor, subunit A, domain 2"/>
    <property type="match status" value="1"/>
</dbReference>
<gene>
    <name evidence="4" type="ORF">TeGR_g1516</name>
</gene>
<dbReference type="Proteomes" id="UP001165060">
    <property type="component" value="Unassembled WGS sequence"/>
</dbReference>
<feature type="transmembrane region" description="Helical" evidence="2">
    <location>
        <begin position="1269"/>
        <end position="1291"/>
    </location>
</feature>
<dbReference type="InterPro" id="IPR011641">
    <property type="entry name" value="Tyr-kin_ephrin_A/B_rcpt-like"/>
</dbReference>
<feature type="transmembrane region" description="Helical" evidence="2">
    <location>
        <begin position="1035"/>
        <end position="1056"/>
    </location>
</feature>
<dbReference type="Pfam" id="PF03382">
    <property type="entry name" value="DUF285"/>
    <property type="match status" value="4"/>
</dbReference>
<dbReference type="InterPro" id="IPR011889">
    <property type="entry name" value="Liste_lipo_26"/>
</dbReference>
<feature type="transmembrane region" description="Helical" evidence="2">
    <location>
        <begin position="1127"/>
        <end position="1149"/>
    </location>
</feature>
<dbReference type="CDD" id="cd00185">
    <property type="entry name" value="TNFRSF"/>
    <property type="match status" value="1"/>
</dbReference>
<dbReference type="PROSITE" id="PS50050">
    <property type="entry name" value="TNFR_NGFR_2"/>
    <property type="match status" value="1"/>
</dbReference>
<dbReference type="NCBIfam" id="TIGR02167">
    <property type="entry name" value="Liste_lipo_26"/>
    <property type="match status" value="4"/>
</dbReference>
<feature type="non-terminal residue" evidence="4">
    <location>
        <position position="1299"/>
    </location>
</feature>
<evidence type="ECO:0000313" key="4">
    <source>
        <dbReference type="EMBL" id="GMI20644.1"/>
    </source>
</evidence>
<accession>A0ABQ6M6R3</accession>
<feature type="transmembrane region" description="Helical" evidence="2">
    <location>
        <begin position="911"/>
        <end position="934"/>
    </location>
</feature>
<keyword evidence="1" id="KW-1015">Disulfide bond</keyword>
<name>A0ABQ6M6R3_9STRA</name>
<dbReference type="SMART" id="SM01411">
    <property type="entry name" value="Ephrin_rec_like"/>
    <property type="match status" value="3"/>
</dbReference>
<feature type="disulfide bond" evidence="1">
    <location>
        <begin position="801"/>
        <end position="819"/>
    </location>
</feature>
<proteinExistence type="predicted"/>
<keyword evidence="2" id="KW-0812">Transmembrane</keyword>
<feature type="transmembrane region" description="Helical" evidence="2">
    <location>
        <begin position="1068"/>
        <end position="1085"/>
    </location>
</feature>
<comment type="caution">
    <text evidence="4">The sequence shown here is derived from an EMBL/GenBank/DDBJ whole genome shotgun (WGS) entry which is preliminary data.</text>
</comment>
<feature type="disulfide bond" evidence="1">
    <location>
        <begin position="798"/>
        <end position="811"/>
    </location>
</feature>
<dbReference type="PANTHER" id="PTHR11319:SF35">
    <property type="entry name" value="OUTER MEMBRANE PROTEIN PMPC-RELATED"/>
    <property type="match status" value="1"/>
</dbReference>
<feature type="domain" description="TNFR-Cys" evidence="3">
    <location>
        <begin position="780"/>
        <end position="819"/>
    </location>
</feature>
<reference evidence="4 5" key="1">
    <citation type="journal article" date="2023" name="Commun. Biol.">
        <title>Genome analysis of Parmales, the sister group of diatoms, reveals the evolutionary specialization of diatoms from phago-mixotrophs to photoautotrophs.</title>
        <authorList>
            <person name="Ban H."/>
            <person name="Sato S."/>
            <person name="Yoshikawa S."/>
            <person name="Yamada K."/>
            <person name="Nakamura Y."/>
            <person name="Ichinomiya M."/>
            <person name="Sato N."/>
            <person name="Blanc-Mathieu R."/>
            <person name="Endo H."/>
            <person name="Kuwata A."/>
            <person name="Ogata H."/>
        </authorList>
    </citation>
    <scope>NUCLEOTIDE SEQUENCE [LARGE SCALE GENOMIC DNA]</scope>
</reference>
<feature type="non-terminal residue" evidence="4">
    <location>
        <position position="1"/>
    </location>
</feature>
<dbReference type="Pfam" id="PF07699">
    <property type="entry name" value="Ephrin_rec_like"/>
    <property type="match status" value="1"/>
</dbReference>
<feature type="repeat" description="TNFR-Cys" evidence="1">
    <location>
        <begin position="780"/>
        <end position="819"/>
    </location>
</feature>
<evidence type="ECO:0000256" key="2">
    <source>
        <dbReference type="SAM" id="Phobius"/>
    </source>
</evidence>
<evidence type="ECO:0000256" key="1">
    <source>
        <dbReference type="PROSITE-ProRule" id="PRU00206"/>
    </source>
</evidence>
<keyword evidence="5" id="KW-1185">Reference proteome</keyword>
<dbReference type="InterPro" id="IPR001368">
    <property type="entry name" value="TNFR/NGFR_Cys_rich_reg"/>
</dbReference>
<dbReference type="PROSITE" id="PS00652">
    <property type="entry name" value="TNFR_NGFR_1"/>
    <property type="match status" value="1"/>
</dbReference>
<keyword evidence="2" id="KW-1133">Transmembrane helix</keyword>
<evidence type="ECO:0000313" key="5">
    <source>
        <dbReference type="Proteomes" id="UP001165060"/>
    </source>
</evidence>
<feature type="transmembrane region" description="Helical" evidence="2">
    <location>
        <begin position="1209"/>
        <end position="1226"/>
    </location>
</feature>
<dbReference type="InterPro" id="IPR005046">
    <property type="entry name" value="DUF285"/>
</dbReference>
<feature type="transmembrane region" description="Helical" evidence="2">
    <location>
        <begin position="1238"/>
        <end position="1257"/>
    </location>
</feature>
<dbReference type="SMART" id="SM00208">
    <property type="entry name" value="TNFR"/>
    <property type="match status" value="1"/>
</dbReference>
<dbReference type="EMBL" id="BRYB01005112">
    <property type="protein sequence ID" value="GMI20644.1"/>
    <property type="molecule type" value="Genomic_DNA"/>
</dbReference>